<evidence type="ECO:0000313" key="8">
    <source>
        <dbReference type="Proteomes" id="UP001144673"/>
    </source>
</evidence>
<dbReference type="GeneID" id="80889781"/>
<proteinExistence type="predicted"/>
<dbReference type="CDD" id="cd00067">
    <property type="entry name" value="GAL4"/>
    <property type="match status" value="1"/>
</dbReference>
<dbReference type="PROSITE" id="PS50048">
    <property type="entry name" value="ZN2_CY6_FUNGAL_2"/>
    <property type="match status" value="1"/>
</dbReference>
<evidence type="ECO:0000259" key="6">
    <source>
        <dbReference type="PROSITE" id="PS50048"/>
    </source>
</evidence>
<feature type="domain" description="Zn(2)-C6 fungal-type" evidence="6">
    <location>
        <begin position="43"/>
        <end position="72"/>
    </location>
</feature>
<evidence type="ECO:0000256" key="5">
    <source>
        <dbReference type="SAM" id="MobiDB-lite"/>
    </source>
</evidence>
<accession>A0A9W8Q767</accession>
<dbReference type="Gene3D" id="4.10.240.10">
    <property type="entry name" value="Zn(2)-C6 fungal-type DNA-binding domain"/>
    <property type="match status" value="1"/>
</dbReference>
<dbReference type="CDD" id="cd12148">
    <property type="entry name" value="fungal_TF_MHR"/>
    <property type="match status" value="1"/>
</dbReference>
<dbReference type="InterPro" id="IPR036864">
    <property type="entry name" value="Zn2-C6_fun-type_DNA-bd_sf"/>
</dbReference>
<dbReference type="AlphaFoldDB" id="A0A9W8Q767"/>
<reference evidence="7" key="1">
    <citation type="journal article" date="2023" name="Access Microbiol">
        <title>De-novo genome assembly for Akanthomyces muscarius, a biocontrol agent of insect agricultural pests.</title>
        <authorList>
            <person name="Erdos Z."/>
            <person name="Studholme D.J."/>
            <person name="Raymond B."/>
            <person name="Sharma M."/>
        </authorList>
    </citation>
    <scope>NUCLEOTIDE SEQUENCE</scope>
    <source>
        <strain evidence="7">Ve6</strain>
    </source>
</reference>
<keyword evidence="1" id="KW-0479">Metal-binding</keyword>
<dbReference type="Pfam" id="PF00172">
    <property type="entry name" value="Zn_clus"/>
    <property type="match status" value="1"/>
</dbReference>
<sequence>MFATFDSKSPGTSASSNPSRDTASSTSTPQQAQRQKRQQVSRACDRCRTYRIKCDNEFPCTNCRSKDQQCSKKRGPVKTATLAQARHQIDHLEQRVKELELELQDERRASAANATPGTDSDVGFPALRGSSLSSPESDADATLSPVHHAADGLPTDKFSKGVYAKQRDSSQHTTWYGPGSLHYFALRLNRFLELSLPEAQPICNPLVVRHARALDDSTVANDYLSPTQEQYFLDRYWQSYHTVFPVLDEADFKEHYTSLWAKPNRERKPSAVVDIMLALCIQDTAATTGDNQSPDDAFHSDTAVPSHYRYYQRCRTLLLAELEIPTISTLQCQLLCTLYLCSRMLQNTADSTCAHAVRIAYMLGLHMDPANSLPRRERELRKRLWWTLHVLETKISLKLGRPFLVHSSEATCPMPSDDYETAASGSSFAPLGENATWLTWSLHLTKLFRIARAASTDFYRRDIRCFHRGSKTAMVQSEACFGILKPHMDRLEQWTIDLPQVLQPKRQTGGRPFSIDNRGLTLEIEPFAPLWLQRQRFLLELMYHDLCTNLYRPFIPFDAMQHSGSRPLTDSAAVKCAAHATALTNILHEVLSKTSILAGFHEALQWQWNAALSLVGFVLAYRASPLMPGLSTSRAAMTTSVTVFELFAGMDGFSAAAGTAADILRELSAALDVIAPKNSASPDIEGLLAAPVPPTEMHAMDGNWFASPLQMPDIPDPFGCDDSVMQDLWTAEAEFDLVNAADIYPGLDLLLPGSRVLGQGHWEYAQPNFDKD</sequence>
<dbReference type="EMBL" id="JAJHUN010000010">
    <property type="protein sequence ID" value="KAJ4148138.1"/>
    <property type="molecule type" value="Genomic_DNA"/>
</dbReference>
<keyword evidence="8" id="KW-1185">Reference proteome</keyword>
<gene>
    <name evidence="7" type="ORF">LMH87_002622</name>
</gene>
<dbReference type="PANTHER" id="PTHR47424:SF12">
    <property type="entry name" value="TRANSCRIPTION FACTOR ASQA"/>
    <property type="match status" value="1"/>
</dbReference>
<feature type="compositionally biased region" description="Polar residues" evidence="5">
    <location>
        <begin position="1"/>
        <end position="29"/>
    </location>
</feature>
<dbReference type="Proteomes" id="UP001144673">
    <property type="component" value="Chromosome 3"/>
</dbReference>
<dbReference type="PROSITE" id="PS00463">
    <property type="entry name" value="ZN2_CY6_FUNGAL_1"/>
    <property type="match status" value="1"/>
</dbReference>
<dbReference type="SUPFAM" id="SSF57701">
    <property type="entry name" value="Zn2/Cys6 DNA-binding domain"/>
    <property type="match status" value="1"/>
</dbReference>
<evidence type="ECO:0000256" key="1">
    <source>
        <dbReference type="ARBA" id="ARBA00022723"/>
    </source>
</evidence>
<keyword evidence="4" id="KW-0539">Nucleus</keyword>
<keyword evidence="3" id="KW-0804">Transcription</keyword>
<evidence type="ECO:0000256" key="3">
    <source>
        <dbReference type="ARBA" id="ARBA00023163"/>
    </source>
</evidence>
<dbReference type="SMART" id="SM00906">
    <property type="entry name" value="Fungal_trans"/>
    <property type="match status" value="1"/>
</dbReference>
<protein>
    <recommendedName>
        <fullName evidence="6">Zn(2)-C6 fungal-type domain-containing protein</fullName>
    </recommendedName>
</protein>
<dbReference type="RefSeq" id="XP_056051079.1">
    <property type="nucleotide sequence ID" value="XM_056194107.1"/>
</dbReference>
<dbReference type="InterPro" id="IPR007219">
    <property type="entry name" value="XnlR_reg_dom"/>
</dbReference>
<dbReference type="GO" id="GO:0000981">
    <property type="term" value="F:DNA-binding transcription factor activity, RNA polymerase II-specific"/>
    <property type="evidence" value="ECO:0007669"/>
    <property type="project" value="InterPro"/>
</dbReference>
<feature type="region of interest" description="Disordered" evidence="5">
    <location>
        <begin position="107"/>
        <end position="150"/>
    </location>
</feature>
<evidence type="ECO:0000256" key="4">
    <source>
        <dbReference type="ARBA" id="ARBA00023242"/>
    </source>
</evidence>
<dbReference type="GO" id="GO:0000978">
    <property type="term" value="F:RNA polymerase II cis-regulatory region sequence-specific DNA binding"/>
    <property type="evidence" value="ECO:0007669"/>
    <property type="project" value="TreeGrafter"/>
</dbReference>
<dbReference type="Pfam" id="PF04082">
    <property type="entry name" value="Fungal_trans"/>
    <property type="match status" value="1"/>
</dbReference>
<dbReference type="InterPro" id="IPR051127">
    <property type="entry name" value="Fungal_SecMet_Regulators"/>
</dbReference>
<evidence type="ECO:0000313" key="7">
    <source>
        <dbReference type="EMBL" id="KAJ4148138.1"/>
    </source>
</evidence>
<feature type="region of interest" description="Disordered" evidence="5">
    <location>
        <begin position="1"/>
        <end position="40"/>
    </location>
</feature>
<dbReference type="GO" id="GO:0008270">
    <property type="term" value="F:zinc ion binding"/>
    <property type="evidence" value="ECO:0007669"/>
    <property type="project" value="InterPro"/>
</dbReference>
<dbReference type="GO" id="GO:0000435">
    <property type="term" value="P:positive regulation of transcription from RNA polymerase II promoter by galactose"/>
    <property type="evidence" value="ECO:0007669"/>
    <property type="project" value="TreeGrafter"/>
</dbReference>
<dbReference type="InterPro" id="IPR001138">
    <property type="entry name" value="Zn2Cys6_DnaBD"/>
</dbReference>
<name>A0A9W8Q767_AKAMU</name>
<comment type="caution">
    <text evidence="7">The sequence shown here is derived from an EMBL/GenBank/DDBJ whole genome shotgun (WGS) entry which is preliminary data.</text>
</comment>
<dbReference type="GO" id="GO:0006351">
    <property type="term" value="P:DNA-templated transcription"/>
    <property type="evidence" value="ECO:0007669"/>
    <property type="project" value="InterPro"/>
</dbReference>
<organism evidence="7 8">
    <name type="scientific">Akanthomyces muscarius</name>
    <name type="common">Entomopathogenic fungus</name>
    <name type="synonym">Lecanicillium muscarium</name>
    <dbReference type="NCBI Taxonomy" id="2231603"/>
    <lineage>
        <taxon>Eukaryota</taxon>
        <taxon>Fungi</taxon>
        <taxon>Dikarya</taxon>
        <taxon>Ascomycota</taxon>
        <taxon>Pezizomycotina</taxon>
        <taxon>Sordariomycetes</taxon>
        <taxon>Hypocreomycetidae</taxon>
        <taxon>Hypocreales</taxon>
        <taxon>Cordycipitaceae</taxon>
        <taxon>Akanthomyces</taxon>
    </lineage>
</organism>
<keyword evidence="2" id="KW-0805">Transcription regulation</keyword>
<dbReference type="PANTHER" id="PTHR47424">
    <property type="entry name" value="REGULATORY PROTEIN GAL4"/>
    <property type="match status" value="1"/>
</dbReference>
<dbReference type="SMART" id="SM00066">
    <property type="entry name" value="GAL4"/>
    <property type="match status" value="1"/>
</dbReference>
<evidence type="ECO:0000256" key="2">
    <source>
        <dbReference type="ARBA" id="ARBA00023015"/>
    </source>
</evidence>
<dbReference type="GO" id="GO:0005634">
    <property type="term" value="C:nucleus"/>
    <property type="evidence" value="ECO:0007669"/>
    <property type="project" value="TreeGrafter"/>
</dbReference>
<dbReference type="KEGG" id="amus:LMH87_002622"/>